<feature type="compositionally biased region" description="Polar residues" evidence="11">
    <location>
        <begin position="109"/>
        <end position="119"/>
    </location>
</feature>
<keyword evidence="9" id="KW-0472">Membrane</keyword>
<keyword evidence="14" id="KW-1185">Reference proteome</keyword>
<dbReference type="Proteomes" id="UP001214854">
    <property type="component" value="Unassembled WGS sequence"/>
</dbReference>
<comment type="similarity">
    <text evidence="2 10">Belongs to the TonB family.</text>
</comment>
<feature type="region of interest" description="Disordered" evidence="11">
    <location>
        <begin position="56"/>
        <end position="151"/>
    </location>
</feature>
<evidence type="ECO:0000256" key="11">
    <source>
        <dbReference type="SAM" id="MobiDB-lite"/>
    </source>
</evidence>
<comment type="function">
    <text evidence="10">Interacts with outer membrane receptor proteins that carry out high-affinity binding and energy dependent uptake into the periplasmic space of specific substrates. It could act to transduce energy from the cytoplasmic membrane to specific energy-requiring processes in the outer membrane, resulting in the release into the periplasm of ligands bound by these outer membrane proteins.</text>
</comment>
<dbReference type="Gene3D" id="3.30.1150.10">
    <property type="match status" value="1"/>
</dbReference>
<keyword evidence="6" id="KW-0812">Transmembrane</keyword>
<dbReference type="InterPro" id="IPR006260">
    <property type="entry name" value="TonB/TolA_C"/>
</dbReference>
<keyword evidence="3 10" id="KW-0813">Transport</keyword>
<comment type="subcellular location">
    <subcellularLocation>
        <location evidence="1 10">Cell inner membrane</location>
        <topology evidence="1 10">Single-pass membrane protein</topology>
        <orientation evidence="1 10">Periplasmic side</orientation>
    </subcellularLocation>
</comment>
<evidence type="ECO:0000259" key="12">
    <source>
        <dbReference type="PROSITE" id="PS52015"/>
    </source>
</evidence>
<dbReference type="PANTHER" id="PTHR33446:SF2">
    <property type="entry name" value="PROTEIN TONB"/>
    <property type="match status" value="1"/>
</dbReference>
<keyword evidence="10" id="KW-0735">Signal-anchor</keyword>
<evidence type="ECO:0000256" key="10">
    <source>
        <dbReference type="RuleBase" id="RU362123"/>
    </source>
</evidence>
<comment type="caution">
    <text evidence="13">The sequence shown here is derived from an EMBL/GenBank/DDBJ whole genome shotgun (WGS) entry which is preliminary data.</text>
</comment>
<dbReference type="SUPFAM" id="SSF74653">
    <property type="entry name" value="TolA/TonB C-terminal domain"/>
    <property type="match status" value="1"/>
</dbReference>
<proteinExistence type="inferred from homology"/>
<keyword evidence="5 10" id="KW-0997">Cell inner membrane</keyword>
<reference evidence="13 14" key="1">
    <citation type="submission" date="2023-01" db="EMBL/GenBank/DDBJ databases">
        <title>Novel species of the genus Asticcacaulis isolated from rivers.</title>
        <authorList>
            <person name="Lu H."/>
        </authorList>
    </citation>
    <scope>NUCLEOTIDE SEQUENCE [LARGE SCALE GENOMIC DNA]</scope>
    <source>
        <strain evidence="13 14">BYS171W</strain>
    </source>
</reference>
<dbReference type="PROSITE" id="PS52015">
    <property type="entry name" value="TONB_CTD"/>
    <property type="match status" value="1"/>
</dbReference>
<dbReference type="EMBL" id="JAQQKX010000011">
    <property type="protein sequence ID" value="MDC7684259.1"/>
    <property type="molecule type" value="Genomic_DNA"/>
</dbReference>
<keyword evidence="4 10" id="KW-1003">Cell membrane</keyword>
<dbReference type="PRINTS" id="PR01374">
    <property type="entry name" value="TONBPROTEIN"/>
</dbReference>
<name>A0ABT5HW41_9CAUL</name>
<feature type="domain" description="TonB C-terminal" evidence="12">
    <location>
        <begin position="156"/>
        <end position="248"/>
    </location>
</feature>
<dbReference type="RefSeq" id="WP_272748722.1">
    <property type="nucleotide sequence ID" value="NZ_JAQQKX010000011.1"/>
</dbReference>
<evidence type="ECO:0000256" key="1">
    <source>
        <dbReference type="ARBA" id="ARBA00004383"/>
    </source>
</evidence>
<dbReference type="NCBIfam" id="TIGR01352">
    <property type="entry name" value="tonB_Cterm"/>
    <property type="match status" value="1"/>
</dbReference>
<sequence length="248" mass="26061">MLTFRHKLFATGASVVINGGVLLALAFWSPTVSRPTSDVVMEVSMEPLDLSAEIARDSAAPPPAGATPPPPPIASEPLPKPAPVSETKSPEKAQEKPADKPADIRAAAPSNTATKSPATLTPVAPGTGRAASDAPQSPHPGPAPQTAAKTGKPTAAYLALVRRHVESFKVYPKQAKRRRIEGVVTLSFTVDRQGRLLLSQIVRGSGSTELDQAALDMLVDAQPLPKPPADVNGDRIDIVTEVSFRLDR</sequence>
<evidence type="ECO:0000256" key="3">
    <source>
        <dbReference type="ARBA" id="ARBA00022448"/>
    </source>
</evidence>
<evidence type="ECO:0000256" key="7">
    <source>
        <dbReference type="ARBA" id="ARBA00022927"/>
    </source>
</evidence>
<feature type="compositionally biased region" description="Basic and acidic residues" evidence="11">
    <location>
        <begin position="88"/>
        <end position="103"/>
    </location>
</feature>
<evidence type="ECO:0000256" key="6">
    <source>
        <dbReference type="ARBA" id="ARBA00022692"/>
    </source>
</evidence>
<evidence type="ECO:0000313" key="14">
    <source>
        <dbReference type="Proteomes" id="UP001214854"/>
    </source>
</evidence>
<evidence type="ECO:0000313" key="13">
    <source>
        <dbReference type="EMBL" id="MDC7684259.1"/>
    </source>
</evidence>
<organism evidence="13 14">
    <name type="scientific">Asticcacaulis aquaticus</name>
    <dbReference type="NCBI Taxonomy" id="2984212"/>
    <lineage>
        <taxon>Bacteria</taxon>
        <taxon>Pseudomonadati</taxon>
        <taxon>Pseudomonadota</taxon>
        <taxon>Alphaproteobacteria</taxon>
        <taxon>Caulobacterales</taxon>
        <taxon>Caulobacteraceae</taxon>
        <taxon>Asticcacaulis</taxon>
    </lineage>
</organism>
<dbReference type="InterPro" id="IPR051045">
    <property type="entry name" value="TonB-dependent_transducer"/>
</dbReference>
<evidence type="ECO:0000256" key="8">
    <source>
        <dbReference type="ARBA" id="ARBA00022989"/>
    </source>
</evidence>
<keyword evidence="7 10" id="KW-0653">Protein transport</keyword>
<gene>
    <name evidence="13" type="ORF">PQU92_13290</name>
</gene>
<dbReference type="Pfam" id="PF03544">
    <property type="entry name" value="TonB_C"/>
    <property type="match status" value="1"/>
</dbReference>
<evidence type="ECO:0000256" key="5">
    <source>
        <dbReference type="ARBA" id="ARBA00022519"/>
    </source>
</evidence>
<protein>
    <recommendedName>
        <fullName evidence="10">Protein TonB</fullName>
    </recommendedName>
</protein>
<keyword evidence="8" id="KW-1133">Transmembrane helix</keyword>
<evidence type="ECO:0000256" key="4">
    <source>
        <dbReference type="ARBA" id="ARBA00022475"/>
    </source>
</evidence>
<dbReference type="PANTHER" id="PTHR33446">
    <property type="entry name" value="PROTEIN TONB-RELATED"/>
    <property type="match status" value="1"/>
</dbReference>
<accession>A0ABT5HW41</accession>
<feature type="compositionally biased region" description="Pro residues" evidence="11">
    <location>
        <begin position="60"/>
        <end position="82"/>
    </location>
</feature>
<dbReference type="InterPro" id="IPR003538">
    <property type="entry name" value="TonB"/>
</dbReference>
<evidence type="ECO:0000256" key="2">
    <source>
        <dbReference type="ARBA" id="ARBA00006555"/>
    </source>
</evidence>
<dbReference type="InterPro" id="IPR037682">
    <property type="entry name" value="TonB_C"/>
</dbReference>
<evidence type="ECO:0000256" key="9">
    <source>
        <dbReference type="ARBA" id="ARBA00023136"/>
    </source>
</evidence>